<evidence type="ECO:0000313" key="2">
    <source>
        <dbReference type="Proteomes" id="UP001144978"/>
    </source>
</evidence>
<name>A0ACC1PWE6_9APHY</name>
<dbReference type="EMBL" id="JANSHE010001561">
    <property type="protein sequence ID" value="KAJ3002088.1"/>
    <property type="molecule type" value="Genomic_DNA"/>
</dbReference>
<evidence type="ECO:0000313" key="1">
    <source>
        <dbReference type="EMBL" id="KAJ3002088.1"/>
    </source>
</evidence>
<gene>
    <name evidence="1" type="ORF">NUW54_g6038</name>
</gene>
<accession>A0ACC1PWE6</accession>
<keyword evidence="2" id="KW-1185">Reference proteome</keyword>
<comment type="caution">
    <text evidence="1">The sequence shown here is derived from an EMBL/GenBank/DDBJ whole genome shotgun (WGS) entry which is preliminary data.</text>
</comment>
<sequence length="463" mass="51059">MRFQLLSLLLLPLLAAASTEEQMVLPSESFQDSHGEPFVPVTHSGKPSLADLLTIESSASIFYSYARETELSKIFSDPNAKNTLLVPTNKAVIALPRKPHEGPAPIREGVILSEAEFDDLSKKNVERWVSAHIIPFSVSLSSPGEYRTLLEGKNVSFTPLDGDENAPEWARVVLNGDVRLTGIREVSMKCLGVTATTAKEPSLTKAIRVGIERSHVHPRRHCHSRLGLITSLLLSHCTNMYYYLSPLANCLRRSSLSDALETFPTLAIIAGKVQSTDLWTSMNNVPSPLPSARSRNQGIGRFSAFDIFSAHRRYSGHRTTSGLRTRFDPLLNTSHTTVTLDYQPFTYVPPQYRRKSLAKEIWQDLIIRFGIAANPAPLLPQGHSSLSASGQALLVEFDGVVGLRTEISPSAMHYKGALGPILERRIQIEAPVLPSLHAAMTQDTDIRTDEDKGSVDGRYFVVI</sequence>
<dbReference type="Proteomes" id="UP001144978">
    <property type="component" value="Unassembled WGS sequence"/>
</dbReference>
<reference evidence="1" key="1">
    <citation type="submission" date="2022-08" db="EMBL/GenBank/DDBJ databases">
        <title>Genome Sequence of Pycnoporus sanguineus.</title>
        <authorList>
            <person name="Buettner E."/>
        </authorList>
    </citation>
    <scope>NUCLEOTIDE SEQUENCE</scope>
    <source>
        <strain evidence="1">CG-C14</strain>
    </source>
</reference>
<proteinExistence type="predicted"/>
<protein>
    <submittedName>
        <fullName evidence="1">Uncharacterized protein</fullName>
    </submittedName>
</protein>
<organism evidence="1 2">
    <name type="scientific">Trametes sanguinea</name>
    <dbReference type="NCBI Taxonomy" id="158606"/>
    <lineage>
        <taxon>Eukaryota</taxon>
        <taxon>Fungi</taxon>
        <taxon>Dikarya</taxon>
        <taxon>Basidiomycota</taxon>
        <taxon>Agaricomycotina</taxon>
        <taxon>Agaricomycetes</taxon>
        <taxon>Polyporales</taxon>
        <taxon>Polyporaceae</taxon>
        <taxon>Trametes</taxon>
    </lineage>
</organism>